<gene>
    <name evidence="1" type="ORF">SMTD_LOCUS9800</name>
</gene>
<protein>
    <submittedName>
        <fullName evidence="1">Uncharacterized protein</fullName>
    </submittedName>
</protein>
<accession>A0A183P615</accession>
<proteinExistence type="predicted"/>
<sequence length="62" mass="7394">MSFVLYSLQSICSISIRRWDNPHKVLTARYDFDVSLFVTLFPSYFNRLPIIRHRSSMLVILE</sequence>
<dbReference type="EMBL" id="UZAL01030000">
    <property type="protein sequence ID" value="VDP51535.1"/>
    <property type="molecule type" value="Genomic_DNA"/>
</dbReference>
<reference evidence="1 2" key="1">
    <citation type="submission" date="2018-11" db="EMBL/GenBank/DDBJ databases">
        <authorList>
            <consortium name="Pathogen Informatics"/>
        </authorList>
    </citation>
    <scope>NUCLEOTIDE SEQUENCE [LARGE SCALE GENOMIC DNA]</scope>
    <source>
        <strain>Denwood</strain>
        <strain evidence="2">Zambia</strain>
    </source>
</reference>
<evidence type="ECO:0000313" key="1">
    <source>
        <dbReference type="EMBL" id="VDP51535.1"/>
    </source>
</evidence>
<keyword evidence="2" id="KW-1185">Reference proteome</keyword>
<name>A0A183P615_9TREM</name>
<dbReference type="AlphaFoldDB" id="A0A183P615"/>
<evidence type="ECO:0000313" key="2">
    <source>
        <dbReference type="Proteomes" id="UP000269396"/>
    </source>
</evidence>
<dbReference type="Proteomes" id="UP000269396">
    <property type="component" value="Unassembled WGS sequence"/>
</dbReference>
<organism evidence="1 2">
    <name type="scientific">Schistosoma mattheei</name>
    <dbReference type="NCBI Taxonomy" id="31246"/>
    <lineage>
        <taxon>Eukaryota</taxon>
        <taxon>Metazoa</taxon>
        <taxon>Spiralia</taxon>
        <taxon>Lophotrochozoa</taxon>
        <taxon>Platyhelminthes</taxon>
        <taxon>Trematoda</taxon>
        <taxon>Digenea</taxon>
        <taxon>Strigeidida</taxon>
        <taxon>Schistosomatoidea</taxon>
        <taxon>Schistosomatidae</taxon>
        <taxon>Schistosoma</taxon>
    </lineage>
</organism>